<sequence length="189" mass="22121">MSHSQKNDVESLIKQMLKNSEIRPSKSPYSSPAILVRDKNKSWRLCVDFRGLNDMKVKNKFPIPVIEDLLDELHGATIFSKFDLRSGYHQIRMREEDVHKTAFSTHLGHYEYLVMPFGLYNAPATFQELMNTLFAPYLRKFVLVFFDDILVYSKSLAEHLHHLQAMLTVFRNHQLKAKMSKCQFGQQQL</sequence>
<organism evidence="1 2">
    <name type="scientific">Avena sativa</name>
    <name type="common">Oat</name>
    <dbReference type="NCBI Taxonomy" id="4498"/>
    <lineage>
        <taxon>Eukaryota</taxon>
        <taxon>Viridiplantae</taxon>
        <taxon>Streptophyta</taxon>
        <taxon>Embryophyta</taxon>
        <taxon>Tracheophyta</taxon>
        <taxon>Spermatophyta</taxon>
        <taxon>Magnoliopsida</taxon>
        <taxon>Liliopsida</taxon>
        <taxon>Poales</taxon>
        <taxon>Poaceae</taxon>
        <taxon>BOP clade</taxon>
        <taxon>Pooideae</taxon>
        <taxon>Poodae</taxon>
        <taxon>Poeae</taxon>
        <taxon>Poeae Chloroplast Group 1 (Aveneae type)</taxon>
        <taxon>Aveninae</taxon>
        <taxon>Avena</taxon>
    </lineage>
</organism>
<reference evidence="1" key="1">
    <citation type="submission" date="2021-05" db="EMBL/GenBank/DDBJ databases">
        <authorList>
            <person name="Scholz U."/>
            <person name="Mascher M."/>
            <person name="Fiebig A."/>
        </authorList>
    </citation>
    <scope>NUCLEOTIDE SEQUENCE [LARGE SCALE GENOMIC DNA]</scope>
</reference>
<accession>A0ACD5VN66</accession>
<reference evidence="1" key="2">
    <citation type="submission" date="2025-09" db="UniProtKB">
        <authorList>
            <consortium name="EnsemblPlants"/>
        </authorList>
    </citation>
    <scope>IDENTIFICATION</scope>
</reference>
<keyword evidence="2" id="KW-1185">Reference proteome</keyword>
<dbReference type="EnsemblPlants" id="AVESA.00010b.r2.3CG0479920.1">
    <property type="protein sequence ID" value="AVESA.00010b.r2.3CG0479920.1.CDS.1"/>
    <property type="gene ID" value="AVESA.00010b.r2.3CG0479920"/>
</dbReference>
<proteinExistence type="predicted"/>
<name>A0ACD5VN66_AVESA</name>
<evidence type="ECO:0000313" key="1">
    <source>
        <dbReference type="EnsemblPlants" id="AVESA.00010b.r2.3CG0479920.1.CDS.1"/>
    </source>
</evidence>
<evidence type="ECO:0000313" key="2">
    <source>
        <dbReference type="Proteomes" id="UP001732700"/>
    </source>
</evidence>
<dbReference type="Proteomes" id="UP001732700">
    <property type="component" value="Chromosome 3C"/>
</dbReference>
<protein>
    <submittedName>
        <fullName evidence="1">Uncharacterized protein</fullName>
    </submittedName>
</protein>